<proteinExistence type="predicted"/>
<feature type="transmembrane region" description="Helical" evidence="1">
    <location>
        <begin position="42"/>
        <end position="64"/>
    </location>
</feature>
<dbReference type="Proteomes" id="UP000007050">
    <property type="component" value="Chromosome"/>
</dbReference>
<organism evidence="2 3">
    <name type="scientific">[Eubacterium] siraeum V10Sc8a</name>
    <dbReference type="NCBI Taxonomy" id="717961"/>
    <lineage>
        <taxon>Bacteria</taxon>
        <taxon>Bacillati</taxon>
        <taxon>Bacillota</taxon>
        <taxon>Clostridia</taxon>
        <taxon>Eubacteriales</taxon>
        <taxon>Oscillospiraceae</taxon>
        <taxon>Oscillospiraceae incertae sedis</taxon>
    </lineage>
</organism>
<reference evidence="2 3" key="1">
    <citation type="submission" date="2010-03" db="EMBL/GenBank/DDBJ databases">
        <title>The genome sequence of Eubacterium siraeum V10Sc8a.</title>
        <authorList>
            <consortium name="metaHIT consortium -- http://www.metahit.eu/"/>
            <person name="Pajon A."/>
            <person name="Turner K."/>
            <person name="Parkhill J."/>
            <person name="Duncan S."/>
            <person name="Flint H."/>
        </authorList>
    </citation>
    <scope>NUCLEOTIDE SEQUENCE [LARGE SCALE GENOMIC DNA]</scope>
    <source>
        <strain evidence="2 3">V10Sc8a</strain>
    </source>
</reference>
<dbReference type="InterPro" id="IPR024330">
    <property type="entry name" value="DUF3852"/>
</dbReference>
<feature type="transmembrane region" description="Helical" evidence="1">
    <location>
        <begin position="76"/>
        <end position="98"/>
    </location>
</feature>
<evidence type="ECO:0000313" key="3">
    <source>
        <dbReference type="Proteomes" id="UP000007050"/>
    </source>
</evidence>
<dbReference type="HOGENOM" id="CLU_147889_0_0_9"/>
<sequence length="100" mass="10996">MVVIIAMTAMSVCAFAEGNVAGAIEGTWKSASGQIKQVVNNVVFPIIDLILAVFFFAKLALSYFDYRKSGHFEWAAPAILFACLVFTLTAPMYIWQIVNI</sequence>
<keyword evidence="1" id="KW-0472">Membrane</keyword>
<dbReference type="PATRIC" id="fig|717961.3.peg.1407"/>
<evidence type="ECO:0000313" key="2">
    <source>
        <dbReference type="EMBL" id="CBL34312.1"/>
    </source>
</evidence>
<dbReference type="BioCyc" id="ESIR717961:G136L-1087-MONOMER"/>
<dbReference type="EMBL" id="FP929059">
    <property type="protein sequence ID" value="CBL34312.1"/>
    <property type="molecule type" value="Genomic_DNA"/>
</dbReference>
<evidence type="ECO:0000256" key="1">
    <source>
        <dbReference type="SAM" id="Phobius"/>
    </source>
</evidence>
<protein>
    <recommendedName>
        <fullName evidence="4">DUF3852 domain-containing protein</fullName>
    </recommendedName>
</protein>
<accession>D4MKM9</accession>
<keyword evidence="1" id="KW-0812">Transmembrane</keyword>
<reference evidence="2 3" key="2">
    <citation type="submission" date="2010-03" db="EMBL/GenBank/DDBJ databases">
        <authorList>
            <person name="Pajon A."/>
        </authorList>
    </citation>
    <scope>NUCLEOTIDE SEQUENCE [LARGE SCALE GENOMIC DNA]</scope>
    <source>
        <strain evidence="2 3">V10Sc8a</strain>
    </source>
</reference>
<keyword evidence="1" id="KW-1133">Transmembrane helix</keyword>
<dbReference type="KEGG" id="esr:ES1_13220"/>
<dbReference type="AlphaFoldDB" id="D4MKM9"/>
<gene>
    <name evidence="2" type="ORF">ES1_13220</name>
</gene>
<dbReference type="Pfam" id="PF12963">
    <property type="entry name" value="DUF3852"/>
    <property type="match status" value="1"/>
</dbReference>
<evidence type="ECO:0008006" key="4">
    <source>
        <dbReference type="Google" id="ProtNLM"/>
    </source>
</evidence>
<name>D4MKM9_9FIRM</name>